<dbReference type="AlphaFoldDB" id="A0A8K0KKU8"/>
<comment type="caution">
    <text evidence="2">The sequence shown here is derived from an EMBL/GenBank/DDBJ whole genome shotgun (WGS) entry which is preliminary data.</text>
</comment>
<dbReference type="EMBL" id="KZ308992">
    <property type="protein sequence ID" value="KAG8236144.1"/>
    <property type="molecule type" value="Genomic_DNA"/>
</dbReference>
<dbReference type="Proteomes" id="UP000792457">
    <property type="component" value="Unassembled WGS sequence"/>
</dbReference>
<name>A0A8K0KKU8_LADFU</name>
<feature type="non-terminal residue" evidence="2">
    <location>
        <position position="196"/>
    </location>
</feature>
<evidence type="ECO:0000313" key="3">
    <source>
        <dbReference type="Proteomes" id="UP000792457"/>
    </source>
</evidence>
<gene>
    <name evidence="2" type="ORF">J437_LFUL001591</name>
</gene>
<evidence type="ECO:0000313" key="2">
    <source>
        <dbReference type="EMBL" id="KAG8236144.1"/>
    </source>
</evidence>
<protein>
    <submittedName>
        <fullName evidence="2">Uncharacterized protein</fullName>
    </submittedName>
</protein>
<keyword evidence="3" id="KW-1185">Reference proteome</keyword>
<feature type="region of interest" description="Disordered" evidence="1">
    <location>
        <begin position="25"/>
        <end position="113"/>
    </location>
</feature>
<feature type="compositionally biased region" description="Polar residues" evidence="1">
    <location>
        <begin position="43"/>
        <end position="54"/>
    </location>
</feature>
<reference evidence="2" key="1">
    <citation type="submission" date="2013-04" db="EMBL/GenBank/DDBJ databases">
        <authorList>
            <person name="Qu J."/>
            <person name="Murali S.C."/>
            <person name="Bandaranaike D."/>
            <person name="Bellair M."/>
            <person name="Blankenburg K."/>
            <person name="Chao H."/>
            <person name="Dinh H."/>
            <person name="Doddapaneni H."/>
            <person name="Downs B."/>
            <person name="Dugan-Rocha S."/>
            <person name="Elkadiri S."/>
            <person name="Gnanaolivu R.D."/>
            <person name="Hernandez B."/>
            <person name="Javaid M."/>
            <person name="Jayaseelan J.C."/>
            <person name="Lee S."/>
            <person name="Li M."/>
            <person name="Ming W."/>
            <person name="Munidasa M."/>
            <person name="Muniz J."/>
            <person name="Nguyen L."/>
            <person name="Ongeri F."/>
            <person name="Osuji N."/>
            <person name="Pu L.-L."/>
            <person name="Puazo M."/>
            <person name="Qu C."/>
            <person name="Quiroz J."/>
            <person name="Raj R."/>
            <person name="Weissenberger G."/>
            <person name="Xin Y."/>
            <person name="Zou X."/>
            <person name="Han Y."/>
            <person name="Richards S."/>
            <person name="Worley K."/>
            <person name="Muzny D."/>
            <person name="Gibbs R."/>
        </authorList>
    </citation>
    <scope>NUCLEOTIDE SEQUENCE</scope>
    <source>
        <strain evidence="2">Sampled in the wild</strain>
    </source>
</reference>
<feature type="compositionally biased region" description="Basic and acidic residues" evidence="1">
    <location>
        <begin position="56"/>
        <end position="75"/>
    </location>
</feature>
<accession>A0A8K0KKU8</accession>
<sequence length="196" mass="21174">KSKRQKVAAEGPRVKHVCRSALAVLGRPPATFPAREPLKTQGGEASTGQESSMCTEVKEAEGSAKKQEGGDKLLEGNEASSPPPPVNSSGGAHQWWKQRKGMHRRRKKGRLSLALPRRDGRLSLHRPIPKSPPVVKPPHLAKVTKDVGPPLKLEGYPFRADAAEVFTNGYGVIQVAPNIMPIKPVCFLCGSGGKQW</sequence>
<reference evidence="2" key="2">
    <citation type="submission" date="2017-10" db="EMBL/GenBank/DDBJ databases">
        <title>Ladona fulva Genome sequencing and assembly.</title>
        <authorList>
            <person name="Murali S."/>
            <person name="Richards S."/>
            <person name="Bandaranaike D."/>
            <person name="Bellair M."/>
            <person name="Blankenburg K."/>
            <person name="Chao H."/>
            <person name="Dinh H."/>
            <person name="Doddapaneni H."/>
            <person name="Dugan-Rocha S."/>
            <person name="Elkadiri S."/>
            <person name="Gnanaolivu R."/>
            <person name="Hernandez B."/>
            <person name="Skinner E."/>
            <person name="Javaid M."/>
            <person name="Lee S."/>
            <person name="Li M."/>
            <person name="Ming W."/>
            <person name="Munidasa M."/>
            <person name="Muniz J."/>
            <person name="Nguyen L."/>
            <person name="Hughes D."/>
            <person name="Osuji N."/>
            <person name="Pu L.-L."/>
            <person name="Puazo M."/>
            <person name="Qu C."/>
            <person name="Quiroz J."/>
            <person name="Raj R."/>
            <person name="Weissenberger G."/>
            <person name="Xin Y."/>
            <person name="Zou X."/>
            <person name="Han Y."/>
            <person name="Worley K."/>
            <person name="Muzny D."/>
            <person name="Gibbs R."/>
        </authorList>
    </citation>
    <scope>NUCLEOTIDE SEQUENCE</scope>
    <source>
        <strain evidence="2">Sampled in the wild</strain>
    </source>
</reference>
<evidence type="ECO:0000256" key="1">
    <source>
        <dbReference type="SAM" id="MobiDB-lite"/>
    </source>
</evidence>
<feature type="non-terminal residue" evidence="2">
    <location>
        <position position="1"/>
    </location>
</feature>
<proteinExistence type="predicted"/>
<organism evidence="2 3">
    <name type="scientific">Ladona fulva</name>
    <name type="common">Scarce chaser dragonfly</name>
    <name type="synonym">Libellula fulva</name>
    <dbReference type="NCBI Taxonomy" id="123851"/>
    <lineage>
        <taxon>Eukaryota</taxon>
        <taxon>Metazoa</taxon>
        <taxon>Ecdysozoa</taxon>
        <taxon>Arthropoda</taxon>
        <taxon>Hexapoda</taxon>
        <taxon>Insecta</taxon>
        <taxon>Pterygota</taxon>
        <taxon>Palaeoptera</taxon>
        <taxon>Odonata</taxon>
        <taxon>Epiprocta</taxon>
        <taxon>Anisoptera</taxon>
        <taxon>Libelluloidea</taxon>
        <taxon>Libellulidae</taxon>
        <taxon>Ladona</taxon>
    </lineage>
</organism>
<feature type="compositionally biased region" description="Basic residues" evidence="1">
    <location>
        <begin position="96"/>
        <end position="110"/>
    </location>
</feature>